<evidence type="ECO:0000256" key="7">
    <source>
        <dbReference type="ARBA" id="ARBA00023053"/>
    </source>
</evidence>
<dbReference type="NCBIfam" id="TIGR00813">
    <property type="entry name" value="sss"/>
    <property type="match status" value="1"/>
</dbReference>
<organism evidence="14 15">
    <name type="scientific">Owenia fusiformis</name>
    <name type="common">Polychaete worm</name>
    <dbReference type="NCBI Taxonomy" id="6347"/>
    <lineage>
        <taxon>Eukaryota</taxon>
        <taxon>Metazoa</taxon>
        <taxon>Spiralia</taxon>
        <taxon>Lophotrochozoa</taxon>
        <taxon>Annelida</taxon>
        <taxon>Polychaeta</taxon>
        <taxon>Sedentaria</taxon>
        <taxon>Canalipalpata</taxon>
        <taxon>Sabellida</taxon>
        <taxon>Oweniida</taxon>
        <taxon>Oweniidae</taxon>
        <taxon>Owenia</taxon>
    </lineage>
</organism>
<feature type="transmembrane region" description="Helical" evidence="13">
    <location>
        <begin position="403"/>
        <end position="424"/>
    </location>
</feature>
<evidence type="ECO:0000256" key="12">
    <source>
        <dbReference type="SAM" id="MobiDB-lite"/>
    </source>
</evidence>
<dbReference type="PANTHER" id="PTHR42985">
    <property type="entry name" value="SODIUM-COUPLED MONOCARBOXYLATE TRANSPORTER"/>
    <property type="match status" value="1"/>
</dbReference>
<dbReference type="GO" id="GO:0005886">
    <property type="term" value="C:plasma membrane"/>
    <property type="evidence" value="ECO:0007669"/>
    <property type="project" value="UniProtKB-SubCell"/>
</dbReference>
<proteinExistence type="inferred from homology"/>
<evidence type="ECO:0000256" key="1">
    <source>
        <dbReference type="ARBA" id="ARBA00004651"/>
    </source>
</evidence>
<sequence length="630" mass="68416">MSGFGAADYVVFVLVLLISASIGIVYAFIGGKQKTTQEYLLANRQMQVLPVALSLLASFMSAITLLGTPSEVYTYGTQYMIIGLSYFLVIPGAAHIYIPIFYNLGLTSAYEYLELRFSKGVRLAGSMTFSLQMILYMSVVLYAPSLALNAVTGINVWASVISVGSVCIFYTTLGGMKAVMWTDVFQVCMMFAGLFAVLIRGTIEEGGWSRVWEIAQQGERIEFFNFDPNPGVRHTFWSLAIGGYFTWVAIYGINQAMVQRAISTPTLRTAQIALWINLPGLLGLMIICSLCGLLIYSRFQDCHPIGREIMAADQLLPLYVMKISTWLPGLPGLFVACLFSGALSTVSSGLNSLSAVALTDLIRAYWFKDMTEARATLVGKIVVITYGLVMIALTFVASQLGGVLQAALALFGMIGGPLLGLFSLGMFFPWANWKGAYAGLFTGLFLSFWIGIGAQVDKPVIPKLPVSTTGCPVLNATSLSTNMSVLATASDDFIESTGPKISDLYTLSYMWYSGNAVITVVVVGIIVSLITGRTDPSTVDPRLIFSVGDKLFWFLPETMKHKLRFGVPKLEPNDINDMKKIDQPSANGAENEALFGSETQSGLPNHKTSQDNVSHISASSSHSLQLETSM</sequence>
<evidence type="ECO:0008006" key="16">
    <source>
        <dbReference type="Google" id="ProtNLM"/>
    </source>
</evidence>
<dbReference type="OrthoDB" id="6132759at2759"/>
<dbReference type="Pfam" id="PF00474">
    <property type="entry name" value="SSF"/>
    <property type="match status" value="1"/>
</dbReference>
<protein>
    <recommendedName>
        <fullName evidence="16">Sodium-coupled monocarboxylate transporter 1</fullName>
    </recommendedName>
</protein>
<feature type="transmembrane region" description="Helical" evidence="13">
    <location>
        <begin position="333"/>
        <end position="356"/>
    </location>
</feature>
<feature type="region of interest" description="Disordered" evidence="12">
    <location>
        <begin position="576"/>
        <end position="630"/>
    </location>
</feature>
<gene>
    <name evidence="14" type="ORF">OFUS_LOCUS15438</name>
</gene>
<feature type="compositionally biased region" description="Low complexity" evidence="12">
    <location>
        <begin position="614"/>
        <end position="623"/>
    </location>
</feature>
<reference evidence="14" key="1">
    <citation type="submission" date="2022-03" db="EMBL/GenBank/DDBJ databases">
        <authorList>
            <person name="Martin C."/>
        </authorList>
    </citation>
    <scope>NUCLEOTIDE SEQUENCE</scope>
</reference>
<keyword evidence="9 13" id="KW-0472">Membrane</keyword>
<dbReference type="Proteomes" id="UP000749559">
    <property type="component" value="Unassembled WGS sequence"/>
</dbReference>
<feature type="compositionally biased region" description="Polar residues" evidence="12">
    <location>
        <begin position="597"/>
        <end position="613"/>
    </location>
</feature>
<comment type="similarity">
    <text evidence="2 11">Belongs to the sodium:solute symporter (SSF) (TC 2.A.21) family.</text>
</comment>
<keyword evidence="15" id="KW-1185">Reference proteome</keyword>
<dbReference type="PROSITE" id="PS50283">
    <property type="entry name" value="NA_SOLUT_SYMP_3"/>
    <property type="match status" value="1"/>
</dbReference>
<dbReference type="PANTHER" id="PTHR42985:SF40">
    <property type="entry name" value="LD47995P-RELATED"/>
    <property type="match status" value="1"/>
</dbReference>
<feature type="transmembrane region" description="Helical" evidence="13">
    <location>
        <begin position="79"/>
        <end position="102"/>
    </location>
</feature>
<feature type="transmembrane region" description="Helical" evidence="13">
    <location>
        <begin position="48"/>
        <end position="67"/>
    </location>
</feature>
<keyword evidence="5 13" id="KW-0812">Transmembrane</keyword>
<evidence type="ECO:0000313" key="14">
    <source>
        <dbReference type="EMBL" id="CAH1790194.1"/>
    </source>
</evidence>
<dbReference type="EMBL" id="CAIIXF020000007">
    <property type="protein sequence ID" value="CAH1790194.1"/>
    <property type="molecule type" value="Genomic_DNA"/>
</dbReference>
<dbReference type="InterPro" id="IPR038377">
    <property type="entry name" value="Na/Glc_symporter_sf"/>
</dbReference>
<feature type="transmembrane region" description="Helical" evidence="13">
    <location>
        <begin position="235"/>
        <end position="253"/>
    </location>
</feature>
<keyword evidence="10" id="KW-0739">Sodium transport</keyword>
<keyword evidence="7" id="KW-0915">Sodium</keyword>
<dbReference type="AlphaFoldDB" id="A0A8S4PAB3"/>
<dbReference type="InterPro" id="IPR051163">
    <property type="entry name" value="Sodium:Solute_Symporter_SSF"/>
</dbReference>
<evidence type="ECO:0000256" key="10">
    <source>
        <dbReference type="ARBA" id="ARBA00023201"/>
    </source>
</evidence>
<dbReference type="CDD" id="cd11492">
    <property type="entry name" value="SLC5sbd_NIS-SMVT"/>
    <property type="match status" value="1"/>
</dbReference>
<dbReference type="GO" id="GO:0006814">
    <property type="term" value="P:sodium ion transport"/>
    <property type="evidence" value="ECO:0007669"/>
    <property type="project" value="UniProtKB-KW"/>
</dbReference>
<evidence type="ECO:0000256" key="6">
    <source>
        <dbReference type="ARBA" id="ARBA00022989"/>
    </source>
</evidence>
<keyword evidence="6 13" id="KW-1133">Transmembrane helix</keyword>
<dbReference type="GO" id="GO:0015293">
    <property type="term" value="F:symporter activity"/>
    <property type="evidence" value="ECO:0007669"/>
    <property type="project" value="TreeGrafter"/>
</dbReference>
<feature type="transmembrane region" description="Helical" evidence="13">
    <location>
        <begin position="123"/>
        <end position="142"/>
    </location>
</feature>
<evidence type="ECO:0000313" key="15">
    <source>
        <dbReference type="Proteomes" id="UP000749559"/>
    </source>
</evidence>
<name>A0A8S4PAB3_OWEFU</name>
<accession>A0A8S4PAB3</accession>
<feature type="transmembrane region" description="Helical" evidence="13">
    <location>
        <begin position="436"/>
        <end position="456"/>
    </location>
</feature>
<feature type="transmembrane region" description="Helical" evidence="13">
    <location>
        <begin position="377"/>
        <end position="397"/>
    </location>
</feature>
<feature type="transmembrane region" description="Helical" evidence="13">
    <location>
        <begin position="184"/>
        <end position="203"/>
    </location>
</feature>
<evidence type="ECO:0000256" key="2">
    <source>
        <dbReference type="ARBA" id="ARBA00006434"/>
    </source>
</evidence>
<evidence type="ECO:0000256" key="13">
    <source>
        <dbReference type="SAM" id="Phobius"/>
    </source>
</evidence>
<evidence type="ECO:0000256" key="4">
    <source>
        <dbReference type="ARBA" id="ARBA00022475"/>
    </source>
</evidence>
<keyword evidence="4" id="KW-1003">Cell membrane</keyword>
<evidence type="ECO:0000256" key="9">
    <source>
        <dbReference type="ARBA" id="ARBA00023136"/>
    </source>
</evidence>
<keyword evidence="8" id="KW-0406">Ion transport</keyword>
<dbReference type="InterPro" id="IPR001734">
    <property type="entry name" value="Na/solute_symporter"/>
</dbReference>
<dbReference type="Gene3D" id="1.20.1730.10">
    <property type="entry name" value="Sodium/glucose cotransporter"/>
    <property type="match status" value="1"/>
</dbReference>
<feature type="transmembrane region" description="Helical" evidence="13">
    <location>
        <begin position="274"/>
        <end position="296"/>
    </location>
</feature>
<feature type="transmembrane region" description="Helical" evidence="13">
    <location>
        <begin position="6"/>
        <end position="28"/>
    </location>
</feature>
<keyword evidence="3" id="KW-0813">Transport</keyword>
<evidence type="ECO:0000256" key="3">
    <source>
        <dbReference type="ARBA" id="ARBA00022448"/>
    </source>
</evidence>
<evidence type="ECO:0000256" key="8">
    <source>
        <dbReference type="ARBA" id="ARBA00023065"/>
    </source>
</evidence>
<comment type="caution">
    <text evidence="14">The sequence shown here is derived from an EMBL/GenBank/DDBJ whole genome shotgun (WGS) entry which is preliminary data.</text>
</comment>
<evidence type="ECO:0000256" key="5">
    <source>
        <dbReference type="ARBA" id="ARBA00022692"/>
    </source>
</evidence>
<feature type="transmembrane region" description="Helical" evidence="13">
    <location>
        <begin position="154"/>
        <end position="172"/>
    </location>
</feature>
<feature type="transmembrane region" description="Helical" evidence="13">
    <location>
        <begin position="509"/>
        <end position="532"/>
    </location>
</feature>
<evidence type="ECO:0000256" key="11">
    <source>
        <dbReference type="RuleBase" id="RU362091"/>
    </source>
</evidence>
<comment type="subcellular location">
    <subcellularLocation>
        <location evidence="1">Cell membrane</location>
        <topology evidence="1">Multi-pass membrane protein</topology>
    </subcellularLocation>
</comment>